<sequence length="111" mass="12610">MCIGCNAVESRPTRAEGFRVQAKRKIDFQVCIRHGRRRGEKGAQIKKFVKNLRRRWHRMKLANGTMDIRAIGLPVSLPLLFPPIIVCSVCSPLYLGASLLGTHREKIWLAT</sequence>
<reference evidence="1" key="1">
    <citation type="journal article" date="2020" name="Stud. Mycol.">
        <title>101 Dothideomycetes genomes: a test case for predicting lifestyles and emergence of pathogens.</title>
        <authorList>
            <person name="Haridas S."/>
            <person name="Albert R."/>
            <person name="Binder M."/>
            <person name="Bloem J."/>
            <person name="Labutti K."/>
            <person name="Salamov A."/>
            <person name="Andreopoulos B."/>
            <person name="Baker S."/>
            <person name="Barry K."/>
            <person name="Bills G."/>
            <person name="Bluhm B."/>
            <person name="Cannon C."/>
            <person name="Castanera R."/>
            <person name="Culley D."/>
            <person name="Daum C."/>
            <person name="Ezra D."/>
            <person name="Gonzalez J."/>
            <person name="Henrissat B."/>
            <person name="Kuo A."/>
            <person name="Liang C."/>
            <person name="Lipzen A."/>
            <person name="Lutzoni F."/>
            <person name="Magnuson J."/>
            <person name="Mondo S."/>
            <person name="Nolan M."/>
            <person name="Ohm R."/>
            <person name="Pangilinan J."/>
            <person name="Park H.-J."/>
            <person name="Ramirez L."/>
            <person name="Alfaro M."/>
            <person name="Sun H."/>
            <person name="Tritt A."/>
            <person name="Yoshinaga Y."/>
            <person name="Zwiers L.-H."/>
            <person name="Turgeon B."/>
            <person name="Goodwin S."/>
            <person name="Spatafora J."/>
            <person name="Crous P."/>
            <person name="Grigoriev I."/>
        </authorList>
    </citation>
    <scope>NUCLEOTIDE SEQUENCE</scope>
    <source>
        <strain evidence="1">CBS 113979</strain>
    </source>
</reference>
<protein>
    <submittedName>
        <fullName evidence="1">Uncharacterized protein</fullName>
    </submittedName>
</protein>
<accession>A0A6G1GJ42</accession>
<name>A0A6G1GJ42_9PEZI</name>
<dbReference type="Proteomes" id="UP000800041">
    <property type="component" value="Unassembled WGS sequence"/>
</dbReference>
<evidence type="ECO:0000313" key="2">
    <source>
        <dbReference type="Proteomes" id="UP000800041"/>
    </source>
</evidence>
<gene>
    <name evidence="1" type="ORF">K402DRAFT_253318</name>
</gene>
<dbReference type="EMBL" id="ML977212">
    <property type="protein sequence ID" value="KAF1980965.1"/>
    <property type="molecule type" value="Genomic_DNA"/>
</dbReference>
<dbReference type="AlphaFoldDB" id="A0A6G1GJ42"/>
<evidence type="ECO:0000313" key="1">
    <source>
        <dbReference type="EMBL" id="KAF1980965.1"/>
    </source>
</evidence>
<proteinExistence type="predicted"/>
<organism evidence="1 2">
    <name type="scientific">Aulographum hederae CBS 113979</name>
    <dbReference type="NCBI Taxonomy" id="1176131"/>
    <lineage>
        <taxon>Eukaryota</taxon>
        <taxon>Fungi</taxon>
        <taxon>Dikarya</taxon>
        <taxon>Ascomycota</taxon>
        <taxon>Pezizomycotina</taxon>
        <taxon>Dothideomycetes</taxon>
        <taxon>Pleosporomycetidae</taxon>
        <taxon>Aulographales</taxon>
        <taxon>Aulographaceae</taxon>
    </lineage>
</organism>
<keyword evidence="2" id="KW-1185">Reference proteome</keyword>